<organism evidence="1">
    <name type="scientific">Arundo donax</name>
    <name type="common">Giant reed</name>
    <name type="synonym">Donax arundinaceus</name>
    <dbReference type="NCBI Taxonomy" id="35708"/>
    <lineage>
        <taxon>Eukaryota</taxon>
        <taxon>Viridiplantae</taxon>
        <taxon>Streptophyta</taxon>
        <taxon>Embryophyta</taxon>
        <taxon>Tracheophyta</taxon>
        <taxon>Spermatophyta</taxon>
        <taxon>Magnoliopsida</taxon>
        <taxon>Liliopsida</taxon>
        <taxon>Poales</taxon>
        <taxon>Poaceae</taxon>
        <taxon>PACMAD clade</taxon>
        <taxon>Arundinoideae</taxon>
        <taxon>Arundineae</taxon>
        <taxon>Arundo</taxon>
    </lineage>
</organism>
<evidence type="ECO:0000313" key="1">
    <source>
        <dbReference type="EMBL" id="JAE07225.1"/>
    </source>
</evidence>
<proteinExistence type="predicted"/>
<sequence>MALASFVALPRTALRPEVSSSTTAIIRSSSALAMPMSSWISGGSHRWMSSSSVVQ</sequence>
<protein>
    <submittedName>
        <fullName evidence="1">Uncharacterized protein</fullName>
    </submittedName>
</protein>
<accession>A0A0A9F2I6</accession>
<reference evidence="1" key="2">
    <citation type="journal article" date="2015" name="Data Brief">
        <title>Shoot transcriptome of the giant reed, Arundo donax.</title>
        <authorList>
            <person name="Barrero R.A."/>
            <person name="Guerrero F.D."/>
            <person name="Moolhuijzen P."/>
            <person name="Goolsby J.A."/>
            <person name="Tidwell J."/>
            <person name="Bellgard S.E."/>
            <person name="Bellgard M.I."/>
        </authorList>
    </citation>
    <scope>NUCLEOTIDE SEQUENCE</scope>
    <source>
        <tissue evidence="1">Shoot tissue taken approximately 20 cm above the soil surface</tissue>
    </source>
</reference>
<name>A0A0A9F2I6_ARUDO</name>
<dbReference type="AlphaFoldDB" id="A0A0A9F2I6"/>
<dbReference type="EMBL" id="GBRH01190671">
    <property type="protein sequence ID" value="JAE07225.1"/>
    <property type="molecule type" value="Transcribed_RNA"/>
</dbReference>
<reference evidence="1" key="1">
    <citation type="submission" date="2014-09" db="EMBL/GenBank/DDBJ databases">
        <authorList>
            <person name="Magalhaes I.L.F."/>
            <person name="Oliveira U."/>
            <person name="Santos F.R."/>
            <person name="Vidigal T.H.D.A."/>
            <person name="Brescovit A.D."/>
            <person name="Santos A.J."/>
        </authorList>
    </citation>
    <scope>NUCLEOTIDE SEQUENCE</scope>
    <source>
        <tissue evidence="1">Shoot tissue taken approximately 20 cm above the soil surface</tissue>
    </source>
</reference>